<evidence type="ECO:0000313" key="3">
    <source>
        <dbReference type="Proteomes" id="UP000054537"/>
    </source>
</evidence>
<reference evidence="2 3" key="1">
    <citation type="submission" date="2014-10" db="EMBL/GenBank/DDBJ databases">
        <title>Draft genome sequence of Actinoplanes utahensis NRRL 12052.</title>
        <authorList>
            <person name="Velasco-Bucheli B."/>
            <person name="del Cerro C."/>
            <person name="Hormigo D."/>
            <person name="Garcia J.L."/>
            <person name="Acebal C."/>
            <person name="Arroyo M."/>
            <person name="de la Mata I."/>
        </authorList>
    </citation>
    <scope>NUCLEOTIDE SEQUENCE [LARGE SCALE GENOMIC DNA]</scope>
    <source>
        <strain evidence="2 3">NRRL 12052</strain>
    </source>
</reference>
<dbReference type="InterPro" id="IPR005500">
    <property type="entry name" value="DUF309"/>
</dbReference>
<dbReference type="PANTHER" id="PTHR34796">
    <property type="entry name" value="EXPRESSED PROTEIN"/>
    <property type="match status" value="1"/>
</dbReference>
<organism evidence="2 3">
    <name type="scientific">Actinoplanes utahensis</name>
    <dbReference type="NCBI Taxonomy" id="1869"/>
    <lineage>
        <taxon>Bacteria</taxon>
        <taxon>Bacillati</taxon>
        <taxon>Actinomycetota</taxon>
        <taxon>Actinomycetes</taxon>
        <taxon>Micromonosporales</taxon>
        <taxon>Micromonosporaceae</taxon>
        <taxon>Actinoplanes</taxon>
    </lineage>
</organism>
<evidence type="ECO:0000313" key="2">
    <source>
        <dbReference type="EMBL" id="KHD74297.1"/>
    </source>
</evidence>
<dbReference type="EMBL" id="JRTT01000048">
    <property type="protein sequence ID" value="KHD74297.1"/>
    <property type="molecule type" value="Genomic_DNA"/>
</dbReference>
<dbReference type="Gene3D" id="1.10.3450.10">
    <property type="entry name" value="TTHA0068-like"/>
    <property type="match status" value="1"/>
</dbReference>
<dbReference type="SUPFAM" id="SSF140663">
    <property type="entry name" value="TTHA0068-like"/>
    <property type="match status" value="1"/>
</dbReference>
<feature type="compositionally biased region" description="Basic and acidic residues" evidence="1">
    <location>
        <begin position="10"/>
        <end position="28"/>
    </location>
</feature>
<dbReference type="PANTHER" id="PTHR34796:SF1">
    <property type="entry name" value="EXPRESSED PROTEIN"/>
    <property type="match status" value="1"/>
</dbReference>
<dbReference type="InterPro" id="IPR023203">
    <property type="entry name" value="TTHA0068_sf"/>
</dbReference>
<proteinExistence type="predicted"/>
<sequence>MPAGEAGGVVRDRDAGGRAKNARPRDGLGRPLPRGMTGIPTTPEDLVLPPAEALREAGRLLGEGRPFHAHEVLEGTWKAAGDDERELWRGLAQLAVGITHARRGNATGAISLLTRAADRIEPFGPDAPHDVAVPGLVAWARGTIARLEAGTPIAAAEFAPALVVQTRP</sequence>
<protein>
    <recommendedName>
        <fullName evidence="4">DUF309 domain-containing protein</fullName>
    </recommendedName>
</protein>
<keyword evidence="3" id="KW-1185">Reference proteome</keyword>
<feature type="region of interest" description="Disordered" evidence="1">
    <location>
        <begin position="1"/>
        <end position="46"/>
    </location>
</feature>
<comment type="caution">
    <text evidence="2">The sequence shown here is derived from an EMBL/GenBank/DDBJ whole genome shotgun (WGS) entry which is preliminary data.</text>
</comment>
<evidence type="ECO:0008006" key="4">
    <source>
        <dbReference type="Google" id="ProtNLM"/>
    </source>
</evidence>
<dbReference type="STRING" id="1869.MB27_29660"/>
<evidence type="ECO:0000256" key="1">
    <source>
        <dbReference type="SAM" id="MobiDB-lite"/>
    </source>
</evidence>
<name>A0A0A6X2J8_ACTUT</name>
<dbReference type="eggNOG" id="COG1547">
    <property type="taxonomic scope" value="Bacteria"/>
</dbReference>
<dbReference type="OrthoDB" id="160968at2"/>
<dbReference type="Pfam" id="PF03745">
    <property type="entry name" value="DUF309"/>
    <property type="match status" value="1"/>
</dbReference>
<dbReference type="AlphaFoldDB" id="A0A0A6X2J8"/>
<gene>
    <name evidence="2" type="ORF">MB27_29660</name>
</gene>
<dbReference type="Proteomes" id="UP000054537">
    <property type="component" value="Unassembled WGS sequence"/>
</dbReference>
<accession>A0A0A6X2J8</accession>